<comment type="caution">
    <text evidence="1">The sequence shown here is derived from an EMBL/GenBank/DDBJ whole genome shotgun (WGS) entry which is preliminary data.</text>
</comment>
<protein>
    <submittedName>
        <fullName evidence="1">Uncharacterized protein</fullName>
    </submittedName>
</protein>
<evidence type="ECO:0000313" key="1">
    <source>
        <dbReference type="EMBL" id="PQJ78506.1"/>
    </source>
</evidence>
<organism evidence="1 2">
    <name type="scientific">Polaribacter porphyrae</name>
    <dbReference type="NCBI Taxonomy" id="1137780"/>
    <lineage>
        <taxon>Bacteria</taxon>
        <taxon>Pseudomonadati</taxon>
        <taxon>Bacteroidota</taxon>
        <taxon>Flavobacteriia</taxon>
        <taxon>Flavobacteriales</taxon>
        <taxon>Flavobacteriaceae</taxon>
    </lineage>
</organism>
<dbReference type="GO" id="GO:0005509">
    <property type="term" value="F:calcium ion binding"/>
    <property type="evidence" value="ECO:0007669"/>
    <property type="project" value="InterPro"/>
</dbReference>
<dbReference type="Proteomes" id="UP000238882">
    <property type="component" value="Unassembled WGS sequence"/>
</dbReference>
<evidence type="ECO:0000313" key="2">
    <source>
        <dbReference type="Proteomes" id="UP000238882"/>
    </source>
</evidence>
<dbReference type="InterPro" id="IPR026341">
    <property type="entry name" value="T9SS_type_B"/>
</dbReference>
<accession>A0A2S7WM18</accession>
<name>A0A2S7WM18_9FLAO</name>
<dbReference type="Pfam" id="PF13585">
    <property type="entry name" value="CHU_C"/>
    <property type="match status" value="1"/>
</dbReference>
<gene>
    <name evidence="1" type="ORF">BTO18_04580</name>
</gene>
<dbReference type="SUPFAM" id="SSF103647">
    <property type="entry name" value="TSP type-3 repeat"/>
    <property type="match status" value="1"/>
</dbReference>
<dbReference type="OrthoDB" id="9765926at2"/>
<dbReference type="RefSeq" id="WP_105015098.1">
    <property type="nucleotide sequence ID" value="NZ_MSCN01000001.1"/>
</dbReference>
<dbReference type="EMBL" id="MSCN01000001">
    <property type="protein sequence ID" value="PQJ78506.1"/>
    <property type="molecule type" value="Genomic_DNA"/>
</dbReference>
<proteinExistence type="predicted"/>
<dbReference type="InterPro" id="IPR028974">
    <property type="entry name" value="TSP_type-3_rpt"/>
</dbReference>
<sequence length="1500" mass="164577">MVFYKSYSQLSKTHYIPPLTYAGFGNANPENQYFYISTPSTKNVNYTIKALGQPVSQNITGNVSNNNPQEIFIGTGNTQLFAPSSEAGKILTSNGYIIESDDVIYVSLRIQAGGSAQAGALVSKGSSALGTTFRAGMFTNENPQTNYLSFISVMATEDNTSITFSDLDNGILLKNYSGTLPINIILNEGESYIIAANSSESTINRDGLIGTLINSDKPIVTNLGSANGSFHNGGGRDYGIDQIVGLSKIGNEYIFVKGDGSNSWENVLIVAHEDNTSITLNGSVNFATINAGEYALIEGDEYNANGNLFVETSKPVFAYQGIGANNNEANQGLFFVPPLSCENRGNINNIPEIQNIGNINFSGGITIVANKGATINIQSETQTFTPSGPFNVDGNPNYVTYKLINLQGNISIESNQELYCAYFNQNGAASSGSFYSGFPSNPEINFNKTVTALGNCIPNVTLQAANTDLFDSIKWEFFNETTSTWEERSTNTNYKPISSEPGRYRLIGTITCTNTTFESVEIPVSICPDDFDGDFIIDNLDVDIDNDGILNCDESLGDANLDISNLNNPKIILADGAEKNIITAANLVSNNAINTFTGTNNGNFESVLSPTSANSKNTYTLDFSQNINFVLRQNNTGTHNNLDDEFFILKVGSNDKNITLLNPDNNLLVDTNFDNIFESGVTQISASEIRFKYSTNVSGTASTFEFLANQVSSITFEHASNGLTSASTFRGNFNITCFSLDSDGDGIENMFDLDSDNDGIPDIYDAYGSQITLTNSDANLDGLDDVFDSISTNLDTDNDNIKNYIDYDADNDGIFDSTESGHNLDTNFNGVIDGFIDINKNGLDDRLEDLNLIINYTIRDTDADDIFNFIDNDADNDNCFDVTEAGFTDVNTDGFLGDIPVQVDINGKVINTTNGYTIPNSEYTTSAPITITKFENTTFCELDTNTITIESTADNFEWATSIDGVTWNVITDNVIYSGTTSNTLQITNTPLSYNNYQYRVLLRRVGNACTTTSNSITLTVNPKPIILNSIIQLNQCADNPNEITTINLTEAEINISTDTSVTFEYYETETKAVAGGISNQVIDKLKYPVNRTAEAWVRTVSDKDCYTISKIEITATFVSDVAYDKTFEECDDFLDADGNNTILNSETDGITTFNFSSAAQEIKNLFPNPNDIEVFFYETIADRDGAINAIPDISRHRNNSDTSFAFNQTIFIKIKNKNNNDCEGLGKLFLKTSEVPQFTVKGESPNDPILVCSKNLPFSLMAENPKGDYRYIWEDENGNKLGENQDQLINGGGNYTVTAYTKNSTVCSKSRTISVKQSNPAILDESFVVITDEINISNSNNLSVTVNIPQDPLNPEEYLYSLETKNGQIVKFPQESNIFTNITGGVYKLIVENKNGCGISELLISVIQFPKFFTPNNDGENDTWSVKGVDALFYSESIMTIFNRYGKLIYKSSNQNLGWDGTYNGKQLNNGDYWYQIVLKPTDITKPMIDRKGNFSLLKE</sequence>
<dbReference type="Gene3D" id="4.10.1080.10">
    <property type="entry name" value="TSP type-3 repeat"/>
    <property type="match status" value="1"/>
</dbReference>
<reference evidence="1 2" key="1">
    <citation type="submission" date="2016-12" db="EMBL/GenBank/DDBJ databases">
        <title>Trade-off between light-utilization and light-protection in marine flavobacteria.</title>
        <authorList>
            <person name="Kumagai Y."/>
            <person name="Yoshizawa S."/>
            <person name="Kogure K."/>
            <person name="Iwasaki W."/>
        </authorList>
    </citation>
    <scope>NUCLEOTIDE SEQUENCE [LARGE SCALE GENOMIC DNA]</scope>
    <source>
        <strain evidence="1 2">NBRC 108759</strain>
    </source>
</reference>
<keyword evidence="2" id="KW-1185">Reference proteome</keyword>
<dbReference type="NCBIfam" id="TIGR04131">
    <property type="entry name" value="Bac_Flav_CTERM"/>
    <property type="match status" value="1"/>
</dbReference>